<name>A0A7K4HMF5_9EURY</name>
<proteinExistence type="inferred from homology"/>
<comment type="similarity">
    <text evidence="1">Belongs to the DprA/Smf family.</text>
</comment>
<reference evidence="3 4" key="1">
    <citation type="submission" date="2020-06" db="EMBL/GenBank/DDBJ databases">
        <title>Methanofollis fontis sp. nov., a methanogen isolated from marine sediments near a cold seep at Four-Way Closure Ridge offshore southwestern Taiwan.</title>
        <authorList>
            <person name="Chen S.-C."/>
            <person name="Teng N.-H."/>
            <person name="Lin Y.-S."/>
            <person name="Lai M.-C."/>
            <person name="Chen H.-H."/>
            <person name="Wang C.-C."/>
        </authorList>
    </citation>
    <scope>NUCLEOTIDE SEQUENCE [LARGE SCALE GENOMIC DNA]</scope>
    <source>
        <strain evidence="3 4">DSM 2702</strain>
    </source>
</reference>
<dbReference type="Gene3D" id="3.40.50.450">
    <property type="match status" value="1"/>
</dbReference>
<dbReference type="PANTHER" id="PTHR43022:SF1">
    <property type="entry name" value="PROTEIN SMF"/>
    <property type="match status" value="1"/>
</dbReference>
<gene>
    <name evidence="3" type="ORF">HWN36_03750</name>
</gene>
<dbReference type="EMBL" id="JABXWR010000001">
    <property type="protein sequence ID" value="NVO66446.1"/>
    <property type="molecule type" value="Genomic_DNA"/>
</dbReference>
<evidence type="ECO:0000259" key="2">
    <source>
        <dbReference type="Pfam" id="PF02481"/>
    </source>
</evidence>
<accession>A0A7K4HMF5</accession>
<feature type="domain" description="Smf/DprA SLOG" evidence="2">
    <location>
        <begin position="92"/>
        <end position="299"/>
    </location>
</feature>
<evidence type="ECO:0000313" key="4">
    <source>
        <dbReference type="Proteomes" id="UP000570823"/>
    </source>
</evidence>
<evidence type="ECO:0000313" key="3">
    <source>
        <dbReference type="EMBL" id="NVO66446.1"/>
    </source>
</evidence>
<dbReference type="Pfam" id="PF02481">
    <property type="entry name" value="DNA_processg_A"/>
    <property type="match status" value="1"/>
</dbReference>
<sequence>MGDTTVQELALLACLNDVHALKKREYVRRFSDRTTLHTFYTDFFESGADTTAAHPDLPAPLLQKAIEIRTRGLLDFYIDIIRNYQQSGIRILPVYDPNYPKKLLDLNDPPFMIFEKGSGYPLSKPAVAIVGTRNISPESIEKTGEIVEFFVSRGYVIVSGLARGTDAHAHAAALDCGGETIAVLPGDLIHIIPKENQELSQRIVTSGSLVSEVTDLAKMHKGRYIERNRITSALSDAVIVIETGKSGGSIRQAEIARKQGKPLYSVKPDPANAEAMAGHTALISISATSIESPLDLLHYFTQKQHHISRPTTLADFS</sequence>
<dbReference type="SUPFAM" id="SSF102405">
    <property type="entry name" value="MCP/YpsA-like"/>
    <property type="match status" value="1"/>
</dbReference>
<dbReference type="RefSeq" id="WP_176788142.1">
    <property type="nucleotide sequence ID" value="NZ_JABXWR010000001.1"/>
</dbReference>
<dbReference type="Proteomes" id="UP000570823">
    <property type="component" value="Unassembled WGS sequence"/>
</dbReference>
<evidence type="ECO:0000256" key="1">
    <source>
        <dbReference type="ARBA" id="ARBA00006525"/>
    </source>
</evidence>
<dbReference type="GO" id="GO:0009294">
    <property type="term" value="P:DNA-mediated transformation"/>
    <property type="evidence" value="ECO:0007669"/>
    <property type="project" value="InterPro"/>
</dbReference>
<organism evidence="3 4">
    <name type="scientific">Methanofollis tationis</name>
    <dbReference type="NCBI Taxonomy" id="81417"/>
    <lineage>
        <taxon>Archaea</taxon>
        <taxon>Methanobacteriati</taxon>
        <taxon>Methanobacteriota</taxon>
        <taxon>Stenosarchaea group</taxon>
        <taxon>Methanomicrobia</taxon>
        <taxon>Methanomicrobiales</taxon>
        <taxon>Methanomicrobiaceae</taxon>
        <taxon>Methanofollis</taxon>
    </lineage>
</organism>
<dbReference type="InterPro" id="IPR057666">
    <property type="entry name" value="DrpA_SLOG"/>
</dbReference>
<dbReference type="PANTHER" id="PTHR43022">
    <property type="entry name" value="PROTEIN SMF"/>
    <property type="match status" value="1"/>
</dbReference>
<protein>
    <submittedName>
        <fullName evidence="3">DNA-protecting protein DprA</fullName>
    </submittedName>
</protein>
<dbReference type="AlphaFoldDB" id="A0A7K4HMF5"/>
<comment type="caution">
    <text evidence="3">The sequence shown here is derived from an EMBL/GenBank/DDBJ whole genome shotgun (WGS) entry which is preliminary data.</text>
</comment>
<dbReference type="OrthoDB" id="104896at2157"/>
<keyword evidence="4" id="KW-1185">Reference proteome</keyword>
<dbReference type="InterPro" id="IPR003488">
    <property type="entry name" value="DprA"/>
</dbReference>